<evidence type="ECO:0000256" key="1">
    <source>
        <dbReference type="SAM" id="MobiDB-lite"/>
    </source>
</evidence>
<reference evidence="2" key="1">
    <citation type="submission" date="2019-12" db="EMBL/GenBank/DDBJ databases">
        <authorList>
            <person name="Scholes J."/>
        </authorList>
    </citation>
    <scope>NUCLEOTIDE SEQUENCE</scope>
</reference>
<gene>
    <name evidence="2" type="ORF">SHERM_16905</name>
</gene>
<comment type="caution">
    <text evidence="2">The sequence shown here is derived from an EMBL/GenBank/DDBJ whole genome shotgun (WGS) entry which is preliminary data.</text>
</comment>
<accession>A0A9N7R903</accession>
<protein>
    <submittedName>
        <fullName evidence="2">Transcription factor bHLH18</fullName>
    </submittedName>
</protein>
<keyword evidence="3" id="KW-1185">Reference proteome</keyword>
<feature type="region of interest" description="Disordered" evidence="1">
    <location>
        <begin position="38"/>
        <end position="59"/>
    </location>
</feature>
<dbReference type="AlphaFoldDB" id="A0A9N7R903"/>
<dbReference type="EMBL" id="CACSLK010015718">
    <property type="protein sequence ID" value="CAA0817238.1"/>
    <property type="molecule type" value="Genomic_DNA"/>
</dbReference>
<dbReference type="PANTHER" id="PTHR45959">
    <property type="entry name" value="BHLH TRANSCRIPTION FACTOR"/>
    <property type="match status" value="1"/>
</dbReference>
<dbReference type="InterPro" id="IPR052610">
    <property type="entry name" value="bHLH_transcription_regulator"/>
</dbReference>
<evidence type="ECO:0000313" key="3">
    <source>
        <dbReference type="Proteomes" id="UP001153555"/>
    </source>
</evidence>
<name>A0A9N7R903_STRHE</name>
<organism evidence="2 3">
    <name type="scientific">Striga hermonthica</name>
    <name type="common">Purple witchweed</name>
    <name type="synonym">Buchnera hermonthica</name>
    <dbReference type="NCBI Taxonomy" id="68872"/>
    <lineage>
        <taxon>Eukaryota</taxon>
        <taxon>Viridiplantae</taxon>
        <taxon>Streptophyta</taxon>
        <taxon>Embryophyta</taxon>
        <taxon>Tracheophyta</taxon>
        <taxon>Spermatophyta</taxon>
        <taxon>Magnoliopsida</taxon>
        <taxon>eudicotyledons</taxon>
        <taxon>Gunneridae</taxon>
        <taxon>Pentapetalae</taxon>
        <taxon>asterids</taxon>
        <taxon>lamiids</taxon>
        <taxon>Lamiales</taxon>
        <taxon>Orobanchaceae</taxon>
        <taxon>Buchnereae</taxon>
        <taxon>Striga</taxon>
    </lineage>
</organism>
<evidence type="ECO:0000313" key="2">
    <source>
        <dbReference type="EMBL" id="CAA0817238.1"/>
    </source>
</evidence>
<dbReference type="OrthoDB" id="690068at2759"/>
<dbReference type="PANTHER" id="PTHR45959:SF2">
    <property type="entry name" value="BHLH TRANSCRIPTION FACTOR"/>
    <property type="match status" value="1"/>
</dbReference>
<dbReference type="Proteomes" id="UP001153555">
    <property type="component" value="Unassembled WGS sequence"/>
</dbReference>
<proteinExistence type="predicted"/>
<sequence>MTLLQVDEANAVLVDAIKYIEYLEQSVRNLEELQAADESQIDAGANGDDDESNDPKFPNIDARVCGKNVLLKIQCEKGKGNLGKILGELDKFDLAVANMEVTPFGSSAIDITIMAKMEKELRLSTRDLLKALSVVLQI</sequence>